<reference evidence="2 3" key="1">
    <citation type="journal article" date="2018" name="Nat. Ecol. Evol.">
        <title>Pezizomycetes genomes reveal the molecular basis of ectomycorrhizal truffle lifestyle.</title>
        <authorList>
            <person name="Murat C."/>
            <person name="Payen T."/>
            <person name="Noel B."/>
            <person name="Kuo A."/>
            <person name="Morin E."/>
            <person name="Chen J."/>
            <person name="Kohler A."/>
            <person name="Krizsan K."/>
            <person name="Balestrini R."/>
            <person name="Da Silva C."/>
            <person name="Montanini B."/>
            <person name="Hainaut M."/>
            <person name="Levati E."/>
            <person name="Barry K.W."/>
            <person name="Belfiori B."/>
            <person name="Cichocki N."/>
            <person name="Clum A."/>
            <person name="Dockter R.B."/>
            <person name="Fauchery L."/>
            <person name="Guy J."/>
            <person name="Iotti M."/>
            <person name="Le Tacon F."/>
            <person name="Lindquist E.A."/>
            <person name="Lipzen A."/>
            <person name="Malagnac F."/>
            <person name="Mello A."/>
            <person name="Molinier V."/>
            <person name="Miyauchi S."/>
            <person name="Poulain J."/>
            <person name="Riccioni C."/>
            <person name="Rubini A."/>
            <person name="Sitrit Y."/>
            <person name="Splivallo R."/>
            <person name="Traeger S."/>
            <person name="Wang M."/>
            <person name="Zifcakova L."/>
            <person name="Wipf D."/>
            <person name="Zambonelli A."/>
            <person name="Paolocci F."/>
            <person name="Nowrousian M."/>
            <person name="Ottonello S."/>
            <person name="Baldrian P."/>
            <person name="Spatafora J.W."/>
            <person name="Henrissat B."/>
            <person name="Nagy L.G."/>
            <person name="Aury J.M."/>
            <person name="Wincker P."/>
            <person name="Grigoriev I.V."/>
            <person name="Bonfante P."/>
            <person name="Martin F.M."/>
        </authorList>
    </citation>
    <scope>NUCLEOTIDE SEQUENCE [LARGE SCALE GENOMIC DNA]</scope>
    <source>
        <strain evidence="2 3">RN42</strain>
    </source>
</reference>
<keyword evidence="3" id="KW-1185">Reference proteome</keyword>
<evidence type="ECO:0000256" key="1">
    <source>
        <dbReference type="SAM" id="MobiDB-lite"/>
    </source>
</evidence>
<feature type="region of interest" description="Disordered" evidence="1">
    <location>
        <begin position="369"/>
        <end position="401"/>
    </location>
</feature>
<gene>
    <name evidence="2" type="ORF">BJ508DRAFT_331029</name>
</gene>
<feature type="compositionally biased region" description="Low complexity" evidence="1">
    <location>
        <begin position="428"/>
        <end position="441"/>
    </location>
</feature>
<evidence type="ECO:0000313" key="3">
    <source>
        <dbReference type="Proteomes" id="UP000275078"/>
    </source>
</evidence>
<name>A0A3N4HXB4_ASCIM</name>
<organism evidence="2 3">
    <name type="scientific">Ascobolus immersus RN42</name>
    <dbReference type="NCBI Taxonomy" id="1160509"/>
    <lineage>
        <taxon>Eukaryota</taxon>
        <taxon>Fungi</taxon>
        <taxon>Dikarya</taxon>
        <taxon>Ascomycota</taxon>
        <taxon>Pezizomycotina</taxon>
        <taxon>Pezizomycetes</taxon>
        <taxon>Pezizales</taxon>
        <taxon>Ascobolaceae</taxon>
        <taxon>Ascobolus</taxon>
    </lineage>
</organism>
<protein>
    <submittedName>
        <fullName evidence="2">Uncharacterized protein</fullName>
    </submittedName>
</protein>
<dbReference type="EMBL" id="ML119743">
    <property type="protein sequence ID" value="RPA76480.1"/>
    <property type="molecule type" value="Genomic_DNA"/>
</dbReference>
<sequence length="487" mass="54761">MSTSVSAAHVRRQYTGELVSFDAREEVFEILEVPDRYGTGKNKFWNQVYLPPHLTIRSYNHVASITMPPSYEIFKCPALKSRVAGIMARCDALGKESAPQEYVECKYPGCFALMHLECYRSVSSSHSSLHCTGGTVRFKPKVKAFEDRDWGFEDATPQEVKTYAEDHWRRVTAGVKELLRRYLTTPTSAPGPLQRPGAQSQHYEVLYVAKVVKPAAFPACKTCGIKLQVNDFVATELGTDTLTVIQNYWNSSISISPDGQVQHPQTLTVPHPIEVRHLYCKMIETLGISDSFRVITRGTAGQPQPPLYRRITPAEPINATLEDTPESTAISRAWNRAISGQWVAVPGSPAEQSQGLEQVRQQFQEQMREIVRRRQSRPPVSQAGEDPDTSGNVPRPEYSYSLQEDTPEEVFRRAGMVQQEWIPYEGPSSDQSQSDTESDGSGFDEINWKLKQEAEMYDRRTGETTKLDPVTYLPLDTQKMSTQAPGC</sequence>
<feature type="region of interest" description="Disordered" evidence="1">
    <location>
        <begin position="424"/>
        <end position="447"/>
    </location>
</feature>
<evidence type="ECO:0000313" key="2">
    <source>
        <dbReference type="EMBL" id="RPA76480.1"/>
    </source>
</evidence>
<accession>A0A3N4HXB4</accession>
<dbReference type="Proteomes" id="UP000275078">
    <property type="component" value="Unassembled WGS sequence"/>
</dbReference>
<proteinExistence type="predicted"/>
<dbReference type="AlphaFoldDB" id="A0A3N4HXB4"/>